<protein>
    <recommendedName>
        <fullName evidence="2">Neck protein</fullName>
    </recommendedName>
</protein>
<evidence type="ECO:0008006" key="2">
    <source>
        <dbReference type="Google" id="ProtNLM"/>
    </source>
</evidence>
<name>A0A6J5STW0_9CAUD</name>
<dbReference type="EMBL" id="LR797474">
    <property type="protein sequence ID" value="CAB4218903.1"/>
    <property type="molecule type" value="Genomic_DNA"/>
</dbReference>
<proteinExistence type="predicted"/>
<accession>A0A6J5STW0</accession>
<organism evidence="1">
    <name type="scientific">uncultured Caudovirales phage</name>
    <dbReference type="NCBI Taxonomy" id="2100421"/>
    <lineage>
        <taxon>Viruses</taxon>
        <taxon>Duplodnaviria</taxon>
        <taxon>Heunggongvirae</taxon>
        <taxon>Uroviricota</taxon>
        <taxon>Caudoviricetes</taxon>
        <taxon>Peduoviridae</taxon>
        <taxon>Maltschvirus</taxon>
        <taxon>Maltschvirus maltsch</taxon>
    </lineage>
</organism>
<gene>
    <name evidence="1" type="ORF">UFOVP1604_53</name>
</gene>
<reference evidence="1" key="1">
    <citation type="submission" date="2020-05" db="EMBL/GenBank/DDBJ databases">
        <authorList>
            <person name="Chiriac C."/>
            <person name="Salcher M."/>
            <person name="Ghai R."/>
            <person name="Kavagutti S V."/>
        </authorList>
    </citation>
    <scope>NUCLEOTIDE SEQUENCE</scope>
</reference>
<evidence type="ECO:0000313" key="1">
    <source>
        <dbReference type="EMBL" id="CAB4218903.1"/>
    </source>
</evidence>
<sequence>MTLDELILDVQNELTFAKALPYSIPEQEIKRIITIAERYFYDNWKHAVEPRYLLIPNTVFTNPAFKVDRSIQLPDCVGFVHNVMEAKGGASMFGTMDLDFADNKFIGSEMFLTPFVGESIMYRTVIFSFLDLVKGFTIDTFAYDYNKNTRKLAILGRTPKGSQMVVHIAKKIPADDLYNDEVFQRYVRAKAKLRLGDLLTTFDYNLPGGIKPNYANLVTKAEAELAGVMDMMKTENTADFLYFARW</sequence>